<reference evidence="2 3" key="1">
    <citation type="journal article" date="2023" name="Mol. Phylogenet. Evol.">
        <title>Genome-scale phylogeny and comparative genomics of the fungal order Sordariales.</title>
        <authorList>
            <person name="Hensen N."/>
            <person name="Bonometti L."/>
            <person name="Westerberg I."/>
            <person name="Brannstrom I.O."/>
            <person name="Guillou S."/>
            <person name="Cros-Aarteil S."/>
            <person name="Calhoun S."/>
            <person name="Haridas S."/>
            <person name="Kuo A."/>
            <person name="Mondo S."/>
            <person name="Pangilinan J."/>
            <person name="Riley R."/>
            <person name="LaButti K."/>
            <person name="Andreopoulos B."/>
            <person name="Lipzen A."/>
            <person name="Chen C."/>
            <person name="Yan M."/>
            <person name="Daum C."/>
            <person name="Ng V."/>
            <person name="Clum A."/>
            <person name="Steindorff A."/>
            <person name="Ohm R.A."/>
            <person name="Martin F."/>
            <person name="Silar P."/>
            <person name="Natvig D.O."/>
            <person name="Lalanne C."/>
            <person name="Gautier V."/>
            <person name="Ament-Velasquez S.L."/>
            <person name="Kruys A."/>
            <person name="Hutchinson M.I."/>
            <person name="Powell A.J."/>
            <person name="Barry K."/>
            <person name="Miller A.N."/>
            <person name="Grigoriev I.V."/>
            <person name="Debuchy R."/>
            <person name="Gladieux P."/>
            <person name="Hiltunen Thoren M."/>
            <person name="Johannesson H."/>
        </authorList>
    </citation>
    <scope>NUCLEOTIDE SEQUENCE [LARGE SCALE GENOMIC DNA]</scope>
    <source>
        <strain evidence="2 3">FGSC 10403</strain>
    </source>
</reference>
<dbReference type="RefSeq" id="XP_062694044.1">
    <property type="nucleotide sequence ID" value="XM_062837005.1"/>
</dbReference>
<evidence type="ECO:0000256" key="1">
    <source>
        <dbReference type="SAM" id="SignalP"/>
    </source>
</evidence>
<feature type="signal peptide" evidence="1">
    <location>
        <begin position="1"/>
        <end position="24"/>
    </location>
</feature>
<evidence type="ECO:0008006" key="4">
    <source>
        <dbReference type="Google" id="ProtNLM"/>
    </source>
</evidence>
<dbReference type="GeneID" id="87874627"/>
<keyword evidence="3" id="KW-1185">Reference proteome</keyword>
<accession>A0AAJ0IAL9</accession>
<protein>
    <recommendedName>
        <fullName evidence="4">Secreted protein</fullName>
    </recommendedName>
</protein>
<sequence>MILFFVIPVLLLTSKLYYFTGSECGQWFEYSRNKTKMEVKEDWMAESWETSSHNVAFLIFSTKLGRVRSRQFKIVLHRGHYLFRHRC</sequence>
<organism evidence="2 3">
    <name type="scientific">Neurospora hispaniola</name>
    <dbReference type="NCBI Taxonomy" id="588809"/>
    <lineage>
        <taxon>Eukaryota</taxon>
        <taxon>Fungi</taxon>
        <taxon>Dikarya</taxon>
        <taxon>Ascomycota</taxon>
        <taxon>Pezizomycotina</taxon>
        <taxon>Sordariomycetes</taxon>
        <taxon>Sordariomycetidae</taxon>
        <taxon>Sordariales</taxon>
        <taxon>Sordariaceae</taxon>
        <taxon>Neurospora</taxon>
    </lineage>
</organism>
<proteinExistence type="predicted"/>
<gene>
    <name evidence="2" type="ORF">B0T23DRAFT_377055</name>
</gene>
<name>A0AAJ0IAL9_9PEZI</name>
<dbReference type="AlphaFoldDB" id="A0AAJ0IAL9"/>
<dbReference type="Proteomes" id="UP001285908">
    <property type="component" value="Unassembled WGS sequence"/>
</dbReference>
<feature type="chain" id="PRO_5042482539" description="Secreted protein" evidence="1">
    <location>
        <begin position="25"/>
        <end position="87"/>
    </location>
</feature>
<evidence type="ECO:0000313" key="3">
    <source>
        <dbReference type="Proteomes" id="UP001285908"/>
    </source>
</evidence>
<comment type="caution">
    <text evidence="2">The sequence shown here is derived from an EMBL/GenBank/DDBJ whole genome shotgun (WGS) entry which is preliminary data.</text>
</comment>
<keyword evidence="1" id="KW-0732">Signal</keyword>
<dbReference type="EMBL" id="JAULSX010000003">
    <property type="protein sequence ID" value="KAK3494615.1"/>
    <property type="molecule type" value="Genomic_DNA"/>
</dbReference>
<evidence type="ECO:0000313" key="2">
    <source>
        <dbReference type="EMBL" id="KAK3494615.1"/>
    </source>
</evidence>